<gene>
    <name evidence="11" type="ORF">Tco_1016254</name>
</gene>
<evidence type="ECO:0000256" key="8">
    <source>
        <dbReference type="ARBA" id="ARBA00022840"/>
    </source>
</evidence>
<evidence type="ECO:0000256" key="1">
    <source>
        <dbReference type="ARBA" id="ARBA00004167"/>
    </source>
</evidence>
<organism evidence="11 12">
    <name type="scientific">Tanacetum coccineum</name>
    <dbReference type="NCBI Taxonomy" id="301880"/>
    <lineage>
        <taxon>Eukaryota</taxon>
        <taxon>Viridiplantae</taxon>
        <taxon>Streptophyta</taxon>
        <taxon>Embryophyta</taxon>
        <taxon>Tracheophyta</taxon>
        <taxon>Spermatophyta</taxon>
        <taxon>Magnoliopsida</taxon>
        <taxon>eudicotyledons</taxon>
        <taxon>Gunneridae</taxon>
        <taxon>Pentapetalae</taxon>
        <taxon>asterids</taxon>
        <taxon>campanulids</taxon>
        <taxon>Asterales</taxon>
        <taxon>Asteraceae</taxon>
        <taxon>Asteroideae</taxon>
        <taxon>Anthemideae</taxon>
        <taxon>Anthemidinae</taxon>
        <taxon>Tanacetum</taxon>
    </lineage>
</organism>
<dbReference type="PANTHER" id="PTHR47984:SF22">
    <property type="entry name" value="OS03G0125600 PROTEIN"/>
    <property type="match status" value="1"/>
</dbReference>
<protein>
    <recommendedName>
        <fullName evidence="2">non-specific serine/threonine protein kinase</fullName>
        <ecNumber evidence="2">2.7.11.1</ecNumber>
    </recommendedName>
</protein>
<keyword evidence="9" id="KW-1133">Transmembrane helix</keyword>
<reference evidence="11" key="2">
    <citation type="submission" date="2022-01" db="EMBL/GenBank/DDBJ databases">
        <authorList>
            <person name="Yamashiro T."/>
            <person name="Shiraishi A."/>
            <person name="Satake H."/>
            <person name="Nakayama K."/>
        </authorList>
    </citation>
    <scope>NUCLEOTIDE SEQUENCE</scope>
</reference>
<comment type="subcellular location">
    <subcellularLocation>
        <location evidence="1">Membrane</location>
        <topology evidence="1">Single-pass membrane protein</topology>
    </subcellularLocation>
</comment>
<keyword evidence="4" id="KW-0808">Transferase</keyword>
<keyword evidence="5" id="KW-0812">Transmembrane</keyword>
<dbReference type="Proteomes" id="UP001151760">
    <property type="component" value="Unassembled WGS sequence"/>
</dbReference>
<evidence type="ECO:0000256" key="10">
    <source>
        <dbReference type="ARBA" id="ARBA00023136"/>
    </source>
</evidence>
<dbReference type="InterPro" id="IPR052232">
    <property type="entry name" value="RLK_Ser/Thr-Kinase"/>
</dbReference>
<keyword evidence="10" id="KW-0472">Membrane</keyword>
<keyword evidence="6" id="KW-0547">Nucleotide-binding</keyword>
<reference evidence="11" key="1">
    <citation type="journal article" date="2022" name="Int. J. Mol. Sci.">
        <title>Draft Genome of Tanacetum Coccineum: Genomic Comparison of Closely Related Tanacetum-Family Plants.</title>
        <authorList>
            <person name="Yamashiro T."/>
            <person name="Shiraishi A."/>
            <person name="Nakayama K."/>
            <person name="Satake H."/>
        </authorList>
    </citation>
    <scope>NUCLEOTIDE SEQUENCE</scope>
</reference>
<proteinExistence type="predicted"/>
<keyword evidence="3" id="KW-0597">Phosphoprotein</keyword>
<keyword evidence="8" id="KW-0067">ATP-binding</keyword>
<evidence type="ECO:0000256" key="6">
    <source>
        <dbReference type="ARBA" id="ARBA00022741"/>
    </source>
</evidence>
<sequence>MPSSKALKRLLLVDLWCVDPDAQKRLKMGHVLHMLEVDDCWFPTSLVEIIIGARCLLFVTANITLSDLAYPGNMIRCTRYIHFLIVELPSTLAYHVIDKFHTSRQKIHEILGIPMGETKLEDLNERPSNDPFIKEWKAQYNHLGKPTPPAIASRINSTKDTDFMFKMNFITLFGSTMGTLEMVEGYR</sequence>
<evidence type="ECO:0000256" key="2">
    <source>
        <dbReference type="ARBA" id="ARBA00012513"/>
    </source>
</evidence>
<comment type="caution">
    <text evidence="11">The sequence shown here is derived from an EMBL/GenBank/DDBJ whole genome shotgun (WGS) entry which is preliminary data.</text>
</comment>
<evidence type="ECO:0000313" key="12">
    <source>
        <dbReference type="Proteomes" id="UP001151760"/>
    </source>
</evidence>
<dbReference type="PANTHER" id="PTHR47984">
    <property type="entry name" value="OS01G0323000 PROTEIN"/>
    <property type="match status" value="1"/>
</dbReference>
<evidence type="ECO:0000256" key="7">
    <source>
        <dbReference type="ARBA" id="ARBA00022777"/>
    </source>
</evidence>
<evidence type="ECO:0000256" key="5">
    <source>
        <dbReference type="ARBA" id="ARBA00022692"/>
    </source>
</evidence>
<keyword evidence="7" id="KW-0418">Kinase</keyword>
<evidence type="ECO:0000256" key="9">
    <source>
        <dbReference type="ARBA" id="ARBA00022989"/>
    </source>
</evidence>
<dbReference type="EMBL" id="BQNB010017577">
    <property type="protein sequence ID" value="GJT64774.1"/>
    <property type="molecule type" value="Genomic_DNA"/>
</dbReference>
<evidence type="ECO:0000256" key="4">
    <source>
        <dbReference type="ARBA" id="ARBA00022679"/>
    </source>
</evidence>
<keyword evidence="12" id="KW-1185">Reference proteome</keyword>
<evidence type="ECO:0000313" key="11">
    <source>
        <dbReference type="EMBL" id="GJT64774.1"/>
    </source>
</evidence>
<accession>A0ABQ5FP51</accession>
<dbReference type="EC" id="2.7.11.1" evidence="2"/>
<evidence type="ECO:0000256" key="3">
    <source>
        <dbReference type="ARBA" id="ARBA00022553"/>
    </source>
</evidence>
<name>A0ABQ5FP51_9ASTR</name>